<evidence type="ECO:0000313" key="9">
    <source>
        <dbReference type="Proteomes" id="UP000464283"/>
    </source>
</evidence>
<dbReference type="Proteomes" id="UP000464283">
    <property type="component" value="Chromosome"/>
</dbReference>
<dbReference type="Pfam" id="PF02687">
    <property type="entry name" value="FtsX"/>
    <property type="match status" value="2"/>
</dbReference>
<comment type="subcellular location">
    <subcellularLocation>
        <location evidence="1">Cell membrane</location>
        <topology evidence="1">Multi-pass membrane protein</topology>
    </subcellularLocation>
</comment>
<dbReference type="GeneID" id="96866946"/>
<keyword evidence="3" id="KW-0812">Transmembrane</keyword>
<dbReference type="RefSeq" id="WP_004024771.1">
    <property type="nucleotide sequence ID" value="NZ_AGFP01000011.1"/>
</dbReference>
<dbReference type="InterPro" id="IPR003838">
    <property type="entry name" value="ABC3_permease_C"/>
</dbReference>
<dbReference type="KEGG" id="miw:EER00_01970"/>
<keyword evidence="4" id="KW-1133">Transmembrane helix</keyword>
<organism evidence="8 9">
    <name type="scientific">Malacoplasma iowae 695</name>
    <dbReference type="NCBI Taxonomy" id="1048830"/>
    <lineage>
        <taxon>Bacteria</taxon>
        <taxon>Bacillati</taxon>
        <taxon>Mycoplasmatota</taxon>
        <taxon>Mycoplasmoidales</taxon>
        <taxon>Mycoplasmoidaceae</taxon>
        <taxon>Malacoplasma</taxon>
    </lineage>
</organism>
<dbReference type="OrthoDB" id="403889at2"/>
<name>A0A6P1LGC1_MALIO</name>
<dbReference type="EMBL" id="CP033512">
    <property type="protein sequence ID" value="QHG89660.1"/>
    <property type="molecule type" value="Genomic_DNA"/>
</dbReference>
<keyword evidence="5" id="KW-0472">Membrane</keyword>
<feature type="domain" description="ABC3 transporter permease C-terminal" evidence="7">
    <location>
        <begin position="1464"/>
        <end position="1580"/>
    </location>
</feature>
<comment type="similarity">
    <text evidence="6">Belongs to the ABC-4 integral membrane protein family.</text>
</comment>
<dbReference type="PANTHER" id="PTHR30572:SF4">
    <property type="entry name" value="ABC TRANSPORTER PERMEASE YTRF"/>
    <property type="match status" value="1"/>
</dbReference>
<accession>A0A6P1LGC1</accession>
<evidence type="ECO:0000256" key="4">
    <source>
        <dbReference type="ARBA" id="ARBA00022989"/>
    </source>
</evidence>
<dbReference type="InterPro" id="IPR050250">
    <property type="entry name" value="Macrolide_Exporter_MacB"/>
</dbReference>
<protein>
    <submittedName>
        <fullName evidence="8">ABC transporter permease</fullName>
    </submittedName>
</protein>
<sequence length="1587" mass="182048">MKQLIKQVLKSFKNSLFLIISLVFIAICIIFSSFSLLYLNKNTNDSILNLNRYGNSSNSFIEKKYDLRKPTYVTNDFNNLKPINNYITVSNFVYKEKESNIIFPYKPSDFSSPTVNTNPWSRKNGIIRATPGEQSKDEYGDVLYTLKNISTSNYSEWNALGWKMSNQGGHQIFFPENLIFGKDEFGNNKIIGNYNPSTKKIEDNFQLLETTYRASRANFNEFDTNSATTLAINISSPNVYLKPTNVDPNLLAVSKDADLYDVLYKNTKVEENPFYTFNLDLTSLSNLQLLMLETVFTPQEKNDILHGNFLLKNEWIKTTILAIEGYWDGIVNGQKYNTYKKLILESLVDQREEYILSIFKNRVEDYFDKFAKENNINYSNEKSFSTSEQSTSFNYIVANKENNSVNKIVYTGGSKLVDSTKYLDVVDNLTKPTEYFVSKNKFMFNLLQLMLNSRNNLNSIDPVVGRKIEKIINNFNNNEAINYGDYKYIFAVYQPEYELSKFVTTNQQGIKLKFNYLFGISQVKLETNLFIENIYANAVIVPDKYLKALNKDYLPIEQWEQWVNKWNQLKDAWDNVELSNIKNFSVDFKKWIATIDSKYMIEINTYKFIIIGSGLSPEMAYPSYSLENLIINANNEMLIYVNDQGYRTILSTVPTIFQNDYYSTQIDTKKISIDNFNNQYKAIFNQSSSEKLVVDSSDFKSSQSILSFRISLPKSISFYVTIVALTIIVILIALGLYLAYLLIKSYITKNQVQLAIIKANGFSNFKICLAVSFFGLVVSILSGTIGYIIAFFLQSVFFSVVSPFWFINTTFLPFSIIGFFAGCLIIFAIFFIFTYLILKITFRKPINELIAQTTEIKVSKALSLLKNNIIKVGPLFKFRLSLSLCNVWRLVFYTILCSTGLSLISIAFSVPEKFTQSTQLTSLNKKYAYSFYLNTPTEQGGLYKLEKYSNLGFTDVDNGIYPIYDGTLNGKTYTNVSKYSYPYKIEQLKVFDPVTGNQKLDEKNRPLYYANIMLPSYNANLALQYDPTFLMNAVFSKWLFDIEIPQVGLNVWEFVKSSLPPEIISRAETQDQFFLKSIYDSKNKFIRADLEKYKFIIYDDQTNLYSVNSKAVISDTIVPEKIGFKQEFLNFIGKVYGDEELSSKDVKLSYGIIPYDENTETLTIVEAKPNFLANNSKVKSINLIGIKPGSKYIQLKNNDSKEIFELLNDEDALIINNGAAYKYNLKVGDTVTVDVLNSYFRYSEKVANKQLNHQYKLKVVGISSISFGEEFYVSQNLANKLTNLTKQNESDNDLTGGKVISHYGYDNNKKSVVKYYANNLEEQNKIPFNAVITDDSNTFFLRNNINFYSLFGLWPMISKVDNITLAEFLKQTYHGNNDYSGKSLVLNNIISENPELVLPEDRKKLENEILNKYFDRTDLASYLISLFTNSPINIVLTNVDSYLTTQQVYVNLFQSIKTVQALGISIFVPIVVIMILVMTSIMMSEIKTMISILKTLGYSNKENINSILFSYIPILALSLLIGLILLIVIIFTLQYAVYSLSNIFISSVINWLPYIYGALSLFIILLSNFFIIIILFKKTNLKKTIAN</sequence>
<feature type="domain" description="ABC3 transporter permease C-terminal" evidence="7">
    <location>
        <begin position="726"/>
        <end position="838"/>
    </location>
</feature>
<evidence type="ECO:0000256" key="5">
    <source>
        <dbReference type="ARBA" id="ARBA00023136"/>
    </source>
</evidence>
<dbReference type="GO" id="GO:0022857">
    <property type="term" value="F:transmembrane transporter activity"/>
    <property type="evidence" value="ECO:0007669"/>
    <property type="project" value="TreeGrafter"/>
</dbReference>
<reference evidence="9" key="1">
    <citation type="submission" date="2018-11" db="EMBL/GenBank/DDBJ databases">
        <title>The first complete genome sequence of Mycoplasma iowae strain 695.</title>
        <authorList>
            <person name="Ghanem M."/>
            <person name="El-Gazzar M."/>
        </authorList>
    </citation>
    <scope>NUCLEOTIDE SEQUENCE [LARGE SCALE GENOMIC DNA]</scope>
    <source>
        <strain evidence="9">695</strain>
    </source>
</reference>
<evidence type="ECO:0000313" key="8">
    <source>
        <dbReference type="EMBL" id="QHG89660.1"/>
    </source>
</evidence>
<evidence type="ECO:0000256" key="6">
    <source>
        <dbReference type="ARBA" id="ARBA00038076"/>
    </source>
</evidence>
<evidence type="ECO:0000259" key="7">
    <source>
        <dbReference type="Pfam" id="PF02687"/>
    </source>
</evidence>
<dbReference type="GO" id="GO:0005886">
    <property type="term" value="C:plasma membrane"/>
    <property type="evidence" value="ECO:0007669"/>
    <property type="project" value="UniProtKB-SubCell"/>
</dbReference>
<evidence type="ECO:0000256" key="3">
    <source>
        <dbReference type="ARBA" id="ARBA00022692"/>
    </source>
</evidence>
<evidence type="ECO:0000256" key="2">
    <source>
        <dbReference type="ARBA" id="ARBA00022475"/>
    </source>
</evidence>
<keyword evidence="2" id="KW-1003">Cell membrane</keyword>
<dbReference type="PANTHER" id="PTHR30572">
    <property type="entry name" value="MEMBRANE COMPONENT OF TRANSPORTER-RELATED"/>
    <property type="match status" value="1"/>
</dbReference>
<gene>
    <name evidence="8" type="ORF">EER00_01970</name>
</gene>
<evidence type="ECO:0000256" key="1">
    <source>
        <dbReference type="ARBA" id="ARBA00004651"/>
    </source>
</evidence>
<proteinExistence type="inferred from homology"/>